<dbReference type="InterPro" id="IPR011527">
    <property type="entry name" value="ABC1_TM_dom"/>
</dbReference>
<dbReference type="EMBL" id="JAUSRF010000001">
    <property type="protein sequence ID" value="MDP9835696.1"/>
    <property type="molecule type" value="Genomic_DNA"/>
</dbReference>
<dbReference type="Gene3D" id="1.20.1560.10">
    <property type="entry name" value="ABC transporter type 1, transmembrane domain"/>
    <property type="match status" value="1"/>
</dbReference>
<evidence type="ECO:0000256" key="2">
    <source>
        <dbReference type="ARBA" id="ARBA00005417"/>
    </source>
</evidence>
<evidence type="ECO:0000259" key="9">
    <source>
        <dbReference type="PROSITE" id="PS50893"/>
    </source>
</evidence>
<keyword evidence="7 8" id="KW-0472">Membrane</keyword>
<dbReference type="PROSITE" id="PS00211">
    <property type="entry name" value="ABC_TRANSPORTER_1"/>
    <property type="match status" value="1"/>
</dbReference>
<feature type="transmembrane region" description="Helical" evidence="8">
    <location>
        <begin position="264"/>
        <end position="286"/>
    </location>
</feature>
<dbReference type="Proteomes" id="UP001241472">
    <property type="component" value="Unassembled WGS sequence"/>
</dbReference>
<evidence type="ECO:0000259" key="10">
    <source>
        <dbReference type="PROSITE" id="PS50929"/>
    </source>
</evidence>
<dbReference type="PROSITE" id="PS50929">
    <property type="entry name" value="ABC_TM1F"/>
    <property type="match status" value="1"/>
</dbReference>
<protein>
    <submittedName>
        <fullName evidence="11">ATP-binding cassette subfamily B protein</fullName>
    </submittedName>
</protein>
<proteinExistence type="inferred from homology"/>
<dbReference type="SUPFAM" id="SSF52540">
    <property type="entry name" value="P-loop containing nucleoside triphosphate hydrolases"/>
    <property type="match status" value="1"/>
</dbReference>
<accession>A0ABT9PML6</accession>
<dbReference type="PROSITE" id="PS50893">
    <property type="entry name" value="ABC_TRANSPORTER_2"/>
    <property type="match status" value="1"/>
</dbReference>
<dbReference type="Pfam" id="PF00664">
    <property type="entry name" value="ABC_membrane"/>
    <property type="match status" value="1"/>
</dbReference>
<gene>
    <name evidence="11" type="ORF">J2T09_000437</name>
</gene>
<feature type="domain" description="ABC transmembrane type-1" evidence="10">
    <location>
        <begin position="40"/>
        <end position="323"/>
    </location>
</feature>
<feature type="transmembrane region" description="Helical" evidence="8">
    <location>
        <begin position="37"/>
        <end position="60"/>
    </location>
</feature>
<keyword evidence="4" id="KW-0547">Nucleotide-binding</keyword>
<dbReference type="RefSeq" id="WP_306830563.1">
    <property type="nucleotide sequence ID" value="NZ_JAUSRF010000001.1"/>
</dbReference>
<feature type="domain" description="ABC transporter" evidence="9">
    <location>
        <begin position="354"/>
        <end position="587"/>
    </location>
</feature>
<evidence type="ECO:0000313" key="12">
    <source>
        <dbReference type="Proteomes" id="UP001241472"/>
    </source>
</evidence>
<dbReference type="PANTHER" id="PTHR24221">
    <property type="entry name" value="ATP-BINDING CASSETTE SUB-FAMILY B"/>
    <property type="match status" value="1"/>
</dbReference>
<evidence type="ECO:0000256" key="5">
    <source>
        <dbReference type="ARBA" id="ARBA00022840"/>
    </source>
</evidence>
<keyword evidence="5 11" id="KW-0067">ATP-binding</keyword>
<comment type="similarity">
    <text evidence="2">Belongs to the ABC transporter superfamily.</text>
</comment>
<feature type="transmembrane region" description="Helical" evidence="8">
    <location>
        <begin position="292"/>
        <end position="309"/>
    </location>
</feature>
<feature type="transmembrane region" description="Helical" evidence="8">
    <location>
        <begin position="180"/>
        <end position="200"/>
    </location>
</feature>
<keyword evidence="3 8" id="KW-0812">Transmembrane</keyword>
<dbReference type="InterPro" id="IPR027417">
    <property type="entry name" value="P-loop_NTPase"/>
</dbReference>
<dbReference type="Gene3D" id="3.40.50.300">
    <property type="entry name" value="P-loop containing nucleotide triphosphate hydrolases"/>
    <property type="match status" value="1"/>
</dbReference>
<dbReference type="InterPro" id="IPR039421">
    <property type="entry name" value="Type_1_exporter"/>
</dbReference>
<reference evidence="11 12" key="1">
    <citation type="submission" date="2023-07" db="EMBL/GenBank/DDBJ databases">
        <title>Sorghum-associated microbial communities from plants grown in Nebraska, USA.</title>
        <authorList>
            <person name="Schachtman D."/>
        </authorList>
    </citation>
    <scope>NUCLEOTIDE SEQUENCE [LARGE SCALE GENOMIC DNA]</scope>
    <source>
        <strain evidence="11 12">DS1307</strain>
    </source>
</reference>
<dbReference type="Pfam" id="PF00005">
    <property type="entry name" value="ABC_tran"/>
    <property type="match status" value="1"/>
</dbReference>
<keyword evidence="12" id="KW-1185">Reference proteome</keyword>
<dbReference type="SUPFAM" id="SSF90123">
    <property type="entry name" value="ABC transporter transmembrane region"/>
    <property type="match status" value="1"/>
</dbReference>
<comment type="caution">
    <text evidence="11">The sequence shown here is derived from an EMBL/GenBank/DDBJ whole genome shotgun (WGS) entry which is preliminary data.</text>
</comment>
<name>A0ABT9PML6_9HYPH</name>
<evidence type="ECO:0000256" key="7">
    <source>
        <dbReference type="ARBA" id="ARBA00023136"/>
    </source>
</evidence>
<dbReference type="PANTHER" id="PTHR24221:SF397">
    <property type="entry name" value="ABC TRANSPORTER, ATP-BINDING TRANSMEMBRANE PROTEIN"/>
    <property type="match status" value="1"/>
</dbReference>
<evidence type="ECO:0000313" key="11">
    <source>
        <dbReference type="EMBL" id="MDP9835696.1"/>
    </source>
</evidence>
<dbReference type="InterPro" id="IPR003439">
    <property type="entry name" value="ABC_transporter-like_ATP-bd"/>
</dbReference>
<sequence>MMSAGAGNENCPGTNETKIDYFASLHLLWHHAGGNRFTIAISVVLAIVAAGLELVPLWLLWHLVVDVIEAKATFSVFLSTAGFAAFAVLAGYAAQGASVAKAHIAAFGIIHRLRLAVATHLVGLPLGWFSDRSLGEAKTLVIDEPERLEVVAAHGIPEASSALATWVVVSVWLFAVDWRMSLATVLLTPVAFLMIVIATMRSSRKLVAFQTANRRMNASVLEYVAGMPVVKIFNRSGETVAGASTAVRDYVDIELDIARSYVPLGGAFSALVLANVTIILPVGLLLLQSGEIDTATLAFFVILGAGYSLPLTKLFHLFQNIAHVSVASKSVEEVLGTSAQPDTGRDVTLENRDMTFENVSFAYGGRTVLHDLSFTALTGTVTALVGPSGSGKSTAASLVARFHDVALGRITLGGVDLREIGRDQLMREISFVFQDVFLFDDTIAANIGFGKAGAGNEDIEAAARAAQAHDFITAMPQGYQTRIGASGITLSGGERQRIAIARAILKDAPVLVLDEATAFCDPDSEAAIQQALSTLAEGRTLIVVAHRLHTIAAADRILVLSEGRIVEEGDHRMLLQRQGHYARLWEDWQAVRSNTLRTPLKDKRMEHTS</sequence>
<dbReference type="InterPro" id="IPR036640">
    <property type="entry name" value="ABC1_TM_sf"/>
</dbReference>
<dbReference type="SMART" id="SM00382">
    <property type="entry name" value="AAA"/>
    <property type="match status" value="1"/>
</dbReference>
<comment type="subcellular location">
    <subcellularLocation>
        <location evidence="1">Cell membrane</location>
        <topology evidence="1">Multi-pass membrane protein</topology>
    </subcellularLocation>
</comment>
<dbReference type="InterPro" id="IPR003593">
    <property type="entry name" value="AAA+_ATPase"/>
</dbReference>
<evidence type="ECO:0000256" key="1">
    <source>
        <dbReference type="ARBA" id="ARBA00004651"/>
    </source>
</evidence>
<dbReference type="InterPro" id="IPR017871">
    <property type="entry name" value="ABC_transporter-like_CS"/>
</dbReference>
<evidence type="ECO:0000256" key="4">
    <source>
        <dbReference type="ARBA" id="ARBA00022741"/>
    </source>
</evidence>
<evidence type="ECO:0000256" key="8">
    <source>
        <dbReference type="SAM" id="Phobius"/>
    </source>
</evidence>
<keyword evidence="6 8" id="KW-1133">Transmembrane helix</keyword>
<evidence type="ECO:0000256" key="3">
    <source>
        <dbReference type="ARBA" id="ARBA00022692"/>
    </source>
</evidence>
<feature type="transmembrane region" description="Helical" evidence="8">
    <location>
        <begin position="72"/>
        <end position="92"/>
    </location>
</feature>
<evidence type="ECO:0000256" key="6">
    <source>
        <dbReference type="ARBA" id="ARBA00022989"/>
    </source>
</evidence>
<organism evidence="11 12">
    <name type="scientific">Neorhizobium huautlense</name>
    <dbReference type="NCBI Taxonomy" id="67774"/>
    <lineage>
        <taxon>Bacteria</taxon>
        <taxon>Pseudomonadati</taxon>
        <taxon>Pseudomonadota</taxon>
        <taxon>Alphaproteobacteria</taxon>
        <taxon>Hyphomicrobiales</taxon>
        <taxon>Rhizobiaceae</taxon>
        <taxon>Rhizobium/Agrobacterium group</taxon>
        <taxon>Neorhizobium</taxon>
    </lineage>
</organism>
<dbReference type="GO" id="GO:0005524">
    <property type="term" value="F:ATP binding"/>
    <property type="evidence" value="ECO:0007669"/>
    <property type="project" value="UniProtKB-KW"/>
</dbReference>